<dbReference type="EMBL" id="JWZT01004836">
    <property type="protein sequence ID" value="KII62967.1"/>
    <property type="molecule type" value="Genomic_DNA"/>
</dbReference>
<sequence>MPSIYQNPVSEYALSEVIMVTITHKNRVRPLRDQGRGVLKADNSVADMELSNVIRQSLIDERQSLEKEKLIKILREVVQNVIYGKSCQNFTGTHIHELIIGRRSRNGLHKVSYIVFPHFLSMSSKKI</sequence>
<gene>
    <name evidence="1" type="ORF">RF11_12172</name>
</gene>
<name>A0A0C2J1I9_THEKT</name>
<proteinExistence type="predicted"/>
<evidence type="ECO:0000313" key="1">
    <source>
        <dbReference type="EMBL" id="KII62967.1"/>
    </source>
</evidence>
<dbReference type="AlphaFoldDB" id="A0A0C2J1I9"/>
<organism evidence="1 2">
    <name type="scientific">Thelohanellus kitauei</name>
    <name type="common">Myxosporean</name>
    <dbReference type="NCBI Taxonomy" id="669202"/>
    <lineage>
        <taxon>Eukaryota</taxon>
        <taxon>Metazoa</taxon>
        <taxon>Cnidaria</taxon>
        <taxon>Myxozoa</taxon>
        <taxon>Myxosporea</taxon>
        <taxon>Bivalvulida</taxon>
        <taxon>Platysporina</taxon>
        <taxon>Myxobolidae</taxon>
        <taxon>Thelohanellus</taxon>
    </lineage>
</organism>
<dbReference type="Proteomes" id="UP000031668">
    <property type="component" value="Unassembled WGS sequence"/>
</dbReference>
<evidence type="ECO:0000313" key="2">
    <source>
        <dbReference type="Proteomes" id="UP000031668"/>
    </source>
</evidence>
<accession>A0A0C2J1I9</accession>
<comment type="caution">
    <text evidence="1">The sequence shown here is derived from an EMBL/GenBank/DDBJ whole genome shotgun (WGS) entry which is preliminary data.</text>
</comment>
<protein>
    <submittedName>
        <fullName evidence="1">Uncharacterized protein</fullName>
    </submittedName>
</protein>
<reference evidence="1 2" key="1">
    <citation type="journal article" date="2014" name="Genome Biol. Evol.">
        <title>The genome of the myxosporean Thelohanellus kitauei shows adaptations to nutrient acquisition within its fish host.</title>
        <authorList>
            <person name="Yang Y."/>
            <person name="Xiong J."/>
            <person name="Zhou Z."/>
            <person name="Huo F."/>
            <person name="Miao W."/>
            <person name="Ran C."/>
            <person name="Liu Y."/>
            <person name="Zhang J."/>
            <person name="Feng J."/>
            <person name="Wang M."/>
            <person name="Wang M."/>
            <person name="Wang L."/>
            <person name="Yao B."/>
        </authorList>
    </citation>
    <scope>NUCLEOTIDE SEQUENCE [LARGE SCALE GENOMIC DNA]</scope>
    <source>
        <strain evidence="1">Wuqing</strain>
    </source>
</reference>
<keyword evidence="2" id="KW-1185">Reference proteome</keyword>